<dbReference type="InterPro" id="IPR010334">
    <property type="entry name" value="Dcp1"/>
</dbReference>
<evidence type="ECO:0000256" key="2">
    <source>
        <dbReference type="ARBA" id="ARBA00008778"/>
    </source>
</evidence>
<name>A0A226EHA6_FOLCA</name>
<organism evidence="8 9">
    <name type="scientific">Folsomia candida</name>
    <name type="common">Springtail</name>
    <dbReference type="NCBI Taxonomy" id="158441"/>
    <lineage>
        <taxon>Eukaryota</taxon>
        <taxon>Metazoa</taxon>
        <taxon>Ecdysozoa</taxon>
        <taxon>Arthropoda</taxon>
        <taxon>Hexapoda</taxon>
        <taxon>Collembola</taxon>
        <taxon>Entomobryomorpha</taxon>
        <taxon>Isotomoidea</taxon>
        <taxon>Isotomidae</taxon>
        <taxon>Proisotominae</taxon>
        <taxon>Folsomia</taxon>
    </lineage>
</organism>
<evidence type="ECO:0000256" key="3">
    <source>
        <dbReference type="ARBA" id="ARBA00022490"/>
    </source>
</evidence>
<dbReference type="Proteomes" id="UP000198287">
    <property type="component" value="Unassembled WGS sequence"/>
</dbReference>
<dbReference type="InterPro" id="IPR031953">
    <property type="entry name" value="mRNA_decap_C"/>
</dbReference>
<feature type="region of interest" description="Disordered" evidence="6">
    <location>
        <begin position="449"/>
        <end position="475"/>
    </location>
</feature>
<evidence type="ECO:0000256" key="5">
    <source>
        <dbReference type="ARBA" id="ARBA00023161"/>
    </source>
</evidence>
<dbReference type="GO" id="GO:0006397">
    <property type="term" value="P:mRNA processing"/>
    <property type="evidence" value="ECO:0007669"/>
    <property type="project" value="UniProtKB-KW"/>
</dbReference>
<dbReference type="GO" id="GO:0031087">
    <property type="term" value="P:deadenylation-independent decapping of nuclear-transcribed mRNA"/>
    <property type="evidence" value="ECO:0007669"/>
    <property type="project" value="TreeGrafter"/>
</dbReference>
<feature type="compositionally biased region" description="Polar residues" evidence="6">
    <location>
        <begin position="454"/>
        <end position="467"/>
    </location>
</feature>
<dbReference type="PANTHER" id="PTHR16290:SF0">
    <property type="entry name" value="DECAPPING PROTEIN 1, ISOFORM A"/>
    <property type="match status" value="1"/>
</dbReference>
<dbReference type="Gene3D" id="2.30.29.30">
    <property type="entry name" value="Pleckstrin-homology domain (PH domain)/Phosphotyrosine-binding domain (PTB)"/>
    <property type="match status" value="1"/>
</dbReference>
<comment type="caution">
    <text evidence="8">The sequence shown here is derived from an EMBL/GenBank/DDBJ whole genome shotgun (WGS) entry which is preliminary data.</text>
</comment>
<comment type="subcellular location">
    <subcellularLocation>
        <location evidence="1">Cytoplasm</location>
    </subcellularLocation>
</comment>
<dbReference type="Gene3D" id="6.10.140.2030">
    <property type="match status" value="1"/>
</dbReference>
<feature type="region of interest" description="Disordered" evidence="6">
    <location>
        <begin position="1"/>
        <end position="35"/>
    </location>
</feature>
<feature type="compositionally biased region" description="Basic residues" evidence="6">
    <location>
        <begin position="9"/>
        <end position="18"/>
    </location>
</feature>
<evidence type="ECO:0000313" key="8">
    <source>
        <dbReference type="EMBL" id="OXA56497.1"/>
    </source>
</evidence>
<comment type="similarity">
    <text evidence="2">Belongs to the DCP1 family.</text>
</comment>
<dbReference type="EMBL" id="LNIX01000004">
    <property type="protein sequence ID" value="OXA56497.1"/>
    <property type="molecule type" value="Genomic_DNA"/>
</dbReference>
<evidence type="ECO:0000256" key="4">
    <source>
        <dbReference type="ARBA" id="ARBA00022664"/>
    </source>
</evidence>
<dbReference type="Pfam" id="PF16741">
    <property type="entry name" value="mRNA_decap_C"/>
    <property type="match status" value="1"/>
</dbReference>
<keyword evidence="3" id="KW-0963">Cytoplasm</keyword>
<evidence type="ECO:0000259" key="7">
    <source>
        <dbReference type="Pfam" id="PF16741"/>
    </source>
</evidence>
<dbReference type="OMA" id="NASIFNM"/>
<keyword evidence="9" id="KW-1185">Reference proteome</keyword>
<proteinExistence type="inferred from homology"/>
<feature type="compositionally biased region" description="Low complexity" evidence="6">
    <location>
        <begin position="267"/>
        <end position="284"/>
    </location>
</feature>
<dbReference type="OrthoDB" id="440673at2759"/>
<dbReference type="STRING" id="158441.A0A226EHA6"/>
<dbReference type="GO" id="GO:0008047">
    <property type="term" value="F:enzyme activator activity"/>
    <property type="evidence" value="ECO:0007669"/>
    <property type="project" value="InterPro"/>
</dbReference>
<gene>
    <name evidence="8" type="ORF">Fcan01_10015</name>
</gene>
<protein>
    <submittedName>
        <fullName evidence="8">mRNA-decapping enzyme-like protein</fullName>
    </submittedName>
</protein>
<feature type="domain" description="mRNA-decapping enzyme C-terminal" evidence="7">
    <location>
        <begin position="573"/>
        <end position="608"/>
    </location>
</feature>
<dbReference type="AlphaFoldDB" id="A0A226EHA6"/>
<reference evidence="8 9" key="1">
    <citation type="submission" date="2015-12" db="EMBL/GenBank/DDBJ databases">
        <title>The genome of Folsomia candida.</title>
        <authorList>
            <person name="Faddeeva A."/>
            <person name="Derks M.F."/>
            <person name="Anvar Y."/>
            <person name="Smit S."/>
            <person name="Van Straalen N."/>
            <person name="Roelofs D."/>
        </authorList>
    </citation>
    <scope>NUCLEOTIDE SEQUENCE [LARGE SCALE GENOMIC DNA]</scope>
    <source>
        <strain evidence="8 9">VU population</strain>
        <tissue evidence="8">Whole body</tissue>
    </source>
</reference>
<evidence type="ECO:0000256" key="1">
    <source>
        <dbReference type="ARBA" id="ARBA00004496"/>
    </source>
</evidence>
<dbReference type="Pfam" id="PF06058">
    <property type="entry name" value="DCP1"/>
    <property type="match status" value="1"/>
</dbReference>
<sequence>MEFVNTNFKKAKSGKNRGGKYENGESNGNGRSHPQNQQFEQKASVLTGGGYGQISNTNNGLLKALQQTPSKVAPQPLMNSGSALGNLFCQNVGIKKNQGKKMNNGGGDSAGGQIHNAVNKINTNHVQESHEDMTKRLNNETLIRVDSSFKGLFGTASQVAVYDYDGVTKDWVDTKMCGPFFLYDRADVPEYGLVVLNRKGMRNLIMFFDKQSQIIPHEPYLLFRRGPDEVIKCIWFYKDSEFHEALILFRKMGVQFDQCDDKNAANTNSNSSAHIATTNNSSTSLTMGGAPAPNLFDMLKQSQAKIDGSLPKLGTKAKVFTAEELEQKMLQDNSATDRLGGPRSGGALNNIGLGGLGTQGGGGASLLQQLTTSAPVAVSETLPAGKRGPKKISGDSDDSLPAQLKDASRSMRTVEQLEKALMPEDSTKCEMSNELLATLGIKPLKSLLESSSETPQSPFMTPTSRSISESERSQKKLTIDDLDGKLYEETDEDMVREVVENLADLTELLLLSENVPGHSEPQLVWRKRSNLQNRPPSALVQVPRANGVGSNTPNMHQKHSVMNNASTSSPAISPLTENQLLQAITYLLQTDPSFIGKIHDAYVKSLQQTWASRLG</sequence>
<keyword evidence="4" id="KW-0507">mRNA processing</keyword>
<feature type="region of interest" description="Disordered" evidence="6">
    <location>
        <begin position="267"/>
        <end position="286"/>
    </location>
</feature>
<feature type="compositionally biased region" description="Polar residues" evidence="6">
    <location>
        <begin position="24"/>
        <end position="35"/>
    </location>
</feature>
<dbReference type="GO" id="GO:0003729">
    <property type="term" value="F:mRNA binding"/>
    <property type="evidence" value="ECO:0007669"/>
    <property type="project" value="TreeGrafter"/>
</dbReference>
<dbReference type="GO" id="GO:0000184">
    <property type="term" value="P:nuclear-transcribed mRNA catabolic process, nonsense-mediated decay"/>
    <property type="evidence" value="ECO:0007669"/>
    <property type="project" value="UniProtKB-KW"/>
</dbReference>
<evidence type="ECO:0000256" key="6">
    <source>
        <dbReference type="SAM" id="MobiDB-lite"/>
    </source>
</evidence>
<evidence type="ECO:0000313" key="9">
    <source>
        <dbReference type="Proteomes" id="UP000198287"/>
    </source>
</evidence>
<feature type="region of interest" description="Disordered" evidence="6">
    <location>
        <begin position="380"/>
        <end position="410"/>
    </location>
</feature>
<dbReference type="SUPFAM" id="SSF50729">
    <property type="entry name" value="PH domain-like"/>
    <property type="match status" value="1"/>
</dbReference>
<dbReference type="InterPro" id="IPR011993">
    <property type="entry name" value="PH-like_dom_sf"/>
</dbReference>
<dbReference type="GO" id="GO:0000290">
    <property type="term" value="P:deadenylation-dependent decapping of nuclear-transcribed mRNA"/>
    <property type="evidence" value="ECO:0007669"/>
    <property type="project" value="InterPro"/>
</dbReference>
<accession>A0A226EHA6</accession>
<keyword evidence="5" id="KW-0866">Nonsense-mediated mRNA decay</keyword>
<dbReference type="GO" id="GO:0000932">
    <property type="term" value="C:P-body"/>
    <property type="evidence" value="ECO:0007669"/>
    <property type="project" value="TreeGrafter"/>
</dbReference>
<dbReference type="PANTHER" id="PTHR16290">
    <property type="entry name" value="TRANSCRIPTION FACTOR SMIF DECAPPING ENZYME DCP1"/>
    <property type="match status" value="1"/>
</dbReference>